<evidence type="ECO:0000313" key="11">
    <source>
        <dbReference type="Proteomes" id="UP000006798"/>
    </source>
</evidence>
<dbReference type="InterPro" id="IPR000399">
    <property type="entry name" value="TPP-bd_CS"/>
</dbReference>
<gene>
    <name evidence="10" type="primary">bznB</name>
    <name evidence="10" type="ordered locus">CNE_BB1p10220</name>
</gene>
<dbReference type="GO" id="GO:0050660">
    <property type="term" value="F:flavin adenine dinucleotide binding"/>
    <property type="evidence" value="ECO:0007669"/>
    <property type="project" value="TreeGrafter"/>
</dbReference>
<evidence type="ECO:0000256" key="1">
    <source>
        <dbReference type="ARBA" id="ARBA00001946"/>
    </source>
</evidence>
<dbReference type="InterPro" id="IPR012000">
    <property type="entry name" value="Thiamin_PyroP_enz_cen_dom"/>
</dbReference>
<dbReference type="GO" id="GO:0009097">
    <property type="term" value="P:isoleucine biosynthetic process"/>
    <property type="evidence" value="ECO:0007669"/>
    <property type="project" value="TreeGrafter"/>
</dbReference>
<dbReference type="RefSeq" id="WP_013959462.1">
    <property type="nucleotide sequence ID" value="NC_015727.1"/>
</dbReference>
<comment type="cofactor">
    <cofactor evidence="2">
        <name>thiamine diphosphate</name>
        <dbReference type="ChEBI" id="CHEBI:58937"/>
    </cofactor>
</comment>
<dbReference type="FunFam" id="3.40.50.970:FF:000007">
    <property type="entry name" value="Acetolactate synthase"/>
    <property type="match status" value="1"/>
</dbReference>
<dbReference type="AlphaFoldDB" id="F8GUM6"/>
<dbReference type="GO" id="GO:0047695">
    <property type="term" value="F:benzoin aldolase activity"/>
    <property type="evidence" value="ECO:0007669"/>
    <property type="project" value="UniProtKB-EC"/>
</dbReference>
<dbReference type="SUPFAM" id="SSF52467">
    <property type="entry name" value="DHS-like NAD/FAD-binding domain"/>
    <property type="match status" value="1"/>
</dbReference>
<proteinExistence type="inferred from homology"/>
<comment type="similarity">
    <text evidence="3 6">Belongs to the TPP enzyme family.</text>
</comment>
<dbReference type="SUPFAM" id="SSF52518">
    <property type="entry name" value="Thiamin diphosphate-binding fold (THDP-binding)"/>
    <property type="match status" value="2"/>
</dbReference>
<dbReference type="EMBL" id="CP002879">
    <property type="protein sequence ID" value="AEI82430.1"/>
    <property type="molecule type" value="Genomic_DNA"/>
</dbReference>
<reference evidence="10 11" key="1">
    <citation type="journal article" date="2011" name="J. Bacteriol.">
        <title>Complete genome sequence of the type strain Cupriavidus necator N-1.</title>
        <authorList>
            <person name="Poehlein A."/>
            <person name="Kusian B."/>
            <person name="Friedrich B."/>
            <person name="Daniel R."/>
            <person name="Bowien B."/>
        </authorList>
    </citation>
    <scope>NUCLEOTIDE SEQUENCE [LARGE SCALE GENOMIC DNA]</scope>
    <source>
        <strain evidence="11">ATCC 43291 / DSM 13513 / CCUG 52238 / LMG 8453 / N-1</strain>
        <plasmid evidence="10 11">pBB1</plasmid>
    </source>
</reference>
<dbReference type="GO" id="GO:0003984">
    <property type="term" value="F:acetolactate synthase activity"/>
    <property type="evidence" value="ECO:0007669"/>
    <property type="project" value="TreeGrafter"/>
</dbReference>
<dbReference type="Pfam" id="PF02775">
    <property type="entry name" value="TPP_enzyme_C"/>
    <property type="match status" value="1"/>
</dbReference>
<dbReference type="Pfam" id="PF02776">
    <property type="entry name" value="TPP_enzyme_N"/>
    <property type="match status" value="1"/>
</dbReference>
<keyword evidence="5 6" id="KW-0786">Thiamine pyrophosphate</keyword>
<keyword evidence="10" id="KW-0614">Plasmid</keyword>
<evidence type="ECO:0000256" key="5">
    <source>
        <dbReference type="ARBA" id="ARBA00023052"/>
    </source>
</evidence>
<dbReference type="GO" id="GO:0000287">
    <property type="term" value="F:magnesium ion binding"/>
    <property type="evidence" value="ECO:0007669"/>
    <property type="project" value="InterPro"/>
</dbReference>
<accession>F8GUM6</accession>
<dbReference type="Gene3D" id="3.40.50.1220">
    <property type="entry name" value="TPP-binding domain"/>
    <property type="match status" value="1"/>
</dbReference>
<dbReference type="PANTHER" id="PTHR18968:SF166">
    <property type="entry name" value="2-HYDROXYACYL-COA LYASE 2"/>
    <property type="match status" value="1"/>
</dbReference>
<dbReference type="HOGENOM" id="CLU_013748_3_3_4"/>
<evidence type="ECO:0000256" key="6">
    <source>
        <dbReference type="RuleBase" id="RU362132"/>
    </source>
</evidence>
<keyword evidence="10" id="KW-0456">Lyase</keyword>
<dbReference type="InterPro" id="IPR045229">
    <property type="entry name" value="TPP_enz"/>
</dbReference>
<dbReference type="EC" id="4.1.2.38" evidence="10"/>
<dbReference type="InterPro" id="IPR029061">
    <property type="entry name" value="THDP-binding"/>
</dbReference>
<dbReference type="KEGG" id="cnc:CNE_BB1p10220"/>
<dbReference type="InterPro" id="IPR029035">
    <property type="entry name" value="DHS-like_NAD/FAD-binding_dom"/>
</dbReference>
<dbReference type="Pfam" id="PF00205">
    <property type="entry name" value="TPP_enzyme_M"/>
    <property type="match status" value="1"/>
</dbReference>
<protein>
    <submittedName>
        <fullName evidence="10">Benzaldehyde lyase BznB</fullName>
        <ecNumber evidence="10">4.1.2.38</ecNumber>
    </submittedName>
</protein>
<dbReference type="GeneID" id="34312829"/>
<comment type="cofactor">
    <cofactor evidence="1">
        <name>Mg(2+)</name>
        <dbReference type="ChEBI" id="CHEBI:18420"/>
    </cofactor>
</comment>
<dbReference type="CDD" id="cd07035">
    <property type="entry name" value="TPP_PYR_POX_like"/>
    <property type="match status" value="1"/>
</dbReference>
<evidence type="ECO:0000256" key="3">
    <source>
        <dbReference type="ARBA" id="ARBA00007812"/>
    </source>
</evidence>
<evidence type="ECO:0000256" key="2">
    <source>
        <dbReference type="ARBA" id="ARBA00001964"/>
    </source>
</evidence>
<feature type="domain" description="Thiamine pyrophosphate enzyme N-terminal TPP-binding" evidence="9">
    <location>
        <begin position="5"/>
        <end position="121"/>
    </location>
</feature>
<dbReference type="InterPro" id="IPR011766">
    <property type="entry name" value="TPP_enzyme_TPP-bd"/>
</dbReference>
<organism evidence="10 11">
    <name type="scientific">Cupriavidus necator (strain ATCC 43291 / DSM 13513 / CCUG 52238 / LMG 8453 / N-1)</name>
    <name type="common">Ralstonia eutropha</name>
    <dbReference type="NCBI Taxonomy" id="1042878"/>
    <lineage>
        <taxon>Bacteria</taxon>
        <taxon>Pseudomonadati</taxon>
        <taxon>Pseudomonadota</taxon>
        <taxon>Betaproteobacteria</taxon>
        <taxon>Burkholderiales</taxon>
        <taxon>Burkholderiaceae</taxon>
        <taxon>Cupriavidus</taxon>
    </lineage>
</organism>
<evidence type="ECO:0000259" key="7">
    <source>
        <dbReference type="Pfam" id="PF00205"/>
    </source>
</evidence>
<feature type="domain" description="Thiamine pyrophosphate enzyme TPP-binding" evidence="8">
    <location>
        <begin position="386"/>
        <end position="534"/>
    </location>
</feature>
<dbReference type="PANTHER" id="PTHR18968">
    <property type="entry name" value="THIAMINE PYROPHOSPHATE ENZYMES"/>
    <property type="match status" value="1"/>
</dbReference>
<dbReference type="Proteomes" id="UP000006798">
    <property type="component" value="Plasmid pBB1"/>
</dbReference>
<evidence type="ECO:0000259" key="8">
    <source>
        <dbReference type="Pfam" id="PF02775"/>
    </source>
</evidence>
<dbReference type="Gene3D" id="3.40.50.970">
    <property type="match status" value="2"/>
</dbReference>
<dbReference type="GO" id="GO:0030976">
    <property type="term" value="F:thiamine pyrophosphate binding"/>
    <property type="evidence" value="ECO:0007669"/>
    <property type="project" value="InterPro"/>
</dbReference>
<evidence type="ECO:0000256" key="4">
    <source>
        <dbReference type="ARBA" id="ARBA00022723"/>
    </source>
</evidence>
<feature type="domain" description="Thiamine pyrophosphate enzyme central" evidence="7">
    <location>
        <begin position="194"/>
        <end position="326"/>
    </location>
</feature>
<dbReference type="InterPro" id="IPR012001">
    <property type="entry name" value="Thiamin_PyroP_enz_TPP-bd_dom"/>
</dbReference>
<dbReference type="PROSITE" id="PS00187">
    <property type="entry name" value="TPP_ENZYMES"/>
    <property type="match status" value="1"/>
</dbReference>
<evidence type="ECO:0000313" key="10">
    <source>
        <dbReference type="EMBL" id="AEI82430.1"/>
    </source>
</evidence>
<sequence length="570" mass="59859">MDRKNGGLLLAEALRHAGVEKIFALHGGHLEALFRGCLEQDIELVDFRHESSAGHAADAYARVTGKLGVCVVTAGPGFTNAVSAIANAQLDGIPVLFIVGAPPLREAETNALQGGLDQIAMSATATKWAHRITNTERIPDLTAMAIRKAMTGRKGAVLLELPIDVLHMSVDASRATTPTGTATPPRPHGSPDEVRRVLDLLHAAKRPAIVCGVEAAHARCGEALAHLAETTGVPVFATARGMGVLPAAHRLNGQAAANLALLGDDVPDVILLLGQRLGLRMGGRGNSLLPRSATLMQVHQDAAEIGRIRDIAVAISADSGAVCEQLAEAAAQRSWPQREAWCARAVAAQHILDERYPERETRGGIHPYHAAKAAVAAAGDAIFVLDGGEAASWAAHHVRANQPGEVIGHGYLGCLGTGPGHAIGAQTAAPGKRVMQITGDGAMGFHIGEFDIMVRRALPIVTVVLNNQVWGMSIHGQQIMYGPDYSAISKLGDTQYARIAEAFGCHGERVTRHEDIAAAIERAFCSGKPACVEIMIDPDVVHPVTTSALGMVEAGSGDTLIPYYENIPAA</sequence>
<dbReference type="GO" id="GO:0009099">
    <property type="term" value="P:L-valine biosynthetic process"/>
    <property type="evidence" value="ECO:0007669"/>
    <property type="project" value="TreeGrafter"/>
</dbReference>
<dbReference type="CDD" id="cd02004">
    <property type="entry name" value="TPP_BZL_OCoD_HPCL"/>
    <property type="match status" value="1"/>
</dbReference>
<evidence type="ECO:0000259" key="9">
    <source>
        <dbReference type="Pfam" id="PF02776"/>
    </source>
</evidence>
<geneLocation type="plasmid" evidence="10 11">
    <name>pBB1</name>
</geneLocation>
<name>F8GUM6_CUPNN</name>
<dbReference type="GO" id="GO:0005948">
    <property type="term" value="C:acetolactate synthase complex"/>
    <property type="evidence" value="ECO:0007669"/>
    <property type="project" value="TreeGrafter"/>
</dbReference>
<keyword evidence="4" id="KW-0479">Metal-binding</keyword>